<keyword evidence="2 9" id="KW-0808">Transferase</keyword>
<feature type="domain" description="Thiamine phosphate synthase/TenI" evidence="12">
    <location>
        <begin position="14"/>
        <end position="190"/>
    </location>
</feature>
<sequence length="218" mass="23499">MTDWSRMVRNSLSLYLVTDEKENLLERTEAALRGGVTCVQLRAKTAGSRRFLEEARAMKALCNRYGIPFVVNDRADIARLSGADMLHIGQSDLPLPEARRITGPDMPIGVSAKTVEEAQRAEAEGAAYLGVGSVFPTASKPDAERVAPETVRSIRHAASLPIVLIGGINENNLSEAEPLISDGIAVVSGILSAPNPQQTAASLRSRVDRLVRLSSQLR</sequence>
<dbReference type="PANTHER" id="PTHR20857">
    <property type="entry name" value="THIAMINE-PHOSPHATE PYROPHOSPHORYLASE"/>
    <property type="match status" value="1"/>
</dbReference>
<dbReference type="Gene3D" id="3.20.20.70">
    <property type="entry name" value="Aldolase class I"/>
    <property type="match status" value="1"/>
</dbReference>
<dbReference type="Pfam" id="PF02581">
    <property type="entry name" value="TMP-TENI"/>
    <property type="match status" value="1"/>
</dbReference>
<dbReference type="CDD" id="cd00564">
    <property type="entry name" value="TMP_TenI"/>
    <property type="match status" value="1"/>
</dbReference>
<feature type="binding site" evidence="9">
    <location>
        <position position="73"/>
    </location>
    <ligand>
        <name>Mg(2+)</name>
        <dbReference type="ChEBI" id="CHEBI:18420"/>
    </ligand>
</feature>
<feature type="binding site" evidence="9">
    <location>
        <begin position="40"/>
        <end position="44"/>
    </location>
    <ligand>
        <name>4-amino-2-methyl-5-(diphosphooxymethyl)pyrimidine</name>
        <dbReference type="ChEBI" id="CHEBI:57841"/>
    </ligand>
</feature>
<evidence type="ECO:0000256" key="5">
    <source>
        <dbReference type="ARBA" id="ARBA00022977"/>
    </source>
</evidence>
<evidence type="ECO:0000256" key="7">
    <source>
        <dbReference type="ARBA" id="ARBA00047851"/>
    </source>
</evidence>
<feature type="binding site" evidence="9">
    <location>
        <begin position="137"/>
        <end position="139"/>
    </location>
    <ligand>
        <name>2-[(2R,5Z)-2-carboxy-4-methylthiazol-5(2H)-ylidene]ethyl phosphate</name>
        <dbReference type="ChEBI" id="CHEBI:62899"/>
    </ligand>
</feature>
<feature type="binding site" evidence="9">
    <location>
        <position position="140"/>
    </location>
    <ligand>
        <name>4-amino-2-methyl-5-(diphosphooxymethyl)pyrimidine</name>
        <dbReference type="ChEBI" id="CHEBI:57841"/>
    </ligand>
</feature>
<comment type="caution">
    <text evidence="13">The sequence shown here is derived from an EMBL/GenBank/DDBJ whole genome shotgun (WGS) entry which is preliminary data.</text>
</comment>
<accession>A0ABV8JHZ9</accession>
<reference evidence="14" key="1">
    <citation type="journal article" date="2019" name="Int. J. Syst. Evol. Microbiol.">
        <title>The Global Catalogue of Microorganisms (GCM) 10K type strain sequencing project: providing services to taxonomists for standard genome sequencing and annotation.</title>
        <authorList>
            <consortium name="The Broad Institute Genomics Platform"/>
            <consortium name="The Broad Institute Genome Sequencing Center for Infectious Disease"/>
            <person name="Wu L."/>
            <person name="Ma J."/>
        </authorList>
    </citation>
    <scope>NUCLEOTIDE SEQUENCE [LARGE SCALE GENOMIC DNA]</scope>
    <source>
        <strain evidence="14">IBRC-M 10813</strain>
    </source>
</reference>
<dbReference type="InterPro" id="IPR013785">
    <property type="entry name" value="Aldolase_TIM"/>
</dbReference>
<comment type="similarity">
    <text evidence="9 10">Belongs to the thiamine-phosphate synthase family.</text>
</comment>
<dbReference type="HAMAP" id="MF_00097">
    <property type="entry name" value="TMP_synthase"/>
    <property type="match status" value="1"/>
</dbReference>
<organism evidence="13 14">
    <name type="scientific">Salinithrix halophila</name>
    <dbReference type="NCBI Taxonomy" id="1485204"/>
    <lineage>
        <taxon>Bacteria</taxon>
        <taxon>Bacillati</taxon>
        <taxon>Bacillota</taxon>
        <taxon>Bacilli</taxon>
        <taxon>Bacillales</taxon>
        <taxon>Thermoactinomycetaceae</taxon>
        <taxon>Salinithrix</taxon>
    </lineage>
</organism>
<evidence type="ECO:0000256" key="9">
    <source>
        <dbReference type="HAMAP-Rule" id="MF_00097"/>
    </source>
</evidence>
<keyword evidence="14" id="KW-1185">Reference proteome</keyword>
<feature type="binding site" evidence="9">
    <location>
        <position position="72"/>
    </location>
    <ligand>
        <name>4-amino-2-methyl-5-(diphosphooxymethyl)pyrimidine</name>
        <dbReference type="ChEBI" id="CHEBI:57841"/>
    </ligand>
</feature>
<dbReference type="GO" id="GO:0004789">
    <property type="term" value="F:thiamine-phosphate diphosphorylase activity"/>
    <property type="evidence" value="ECO:0007669"/>
    <property type="project" value="UniProtKB-EC"/>
</dbReference>
<feature type="binding site" evidence="9">
    <location>
        <position position="167"/>
    </location>
    <ligand>
        <name>2-[(2R,5Z)-2-carboxy-4-methylthiazol-5(2H)-ylidene]ethyl phosphate</name>
        <dbReference type="ChEBI" id="CHEBI:62899"/>
    </ligand>
</feature>
<protein>
    <recommendedName>
        <fullName evidence="9">Thiamine-phosphate synthase</fullName>
        <shortName evidence="9">TP synthase</shortName>
        <shortName evidence="9">TPS</shortName>
        <ecNumber evidence="9">2.5.1.3</ecNumber>
    </recommendedName>
    <alternativeName>
        <fullName evidence="9">Thiamine-phosphate pyrophosphorylase</fullName>
        <shortName evidence="9">TMP pyrophosphorylase</shortName>
        <shortName evidence="9">TMP-PPase</shortName>
    </alternativeName>
</protein>
<evidence type="ECO:0000256" key="10">
    <source>
        <dbReference type="RuleBase" id="RU003826"/>
    </source>
</evidence>
<comment type="catalytic activity">
    <reaction evidence="6 9 10">
        <text>4-methyl-5-(2-phosphooxyethyl)-thiazole + 4-amino-2-methyl-5-(diphosphooxymethyl)pyrimidine + H(+) = thiamine phosphate + diphosphate</text>
        <dbReference type="Rhea" id="RHEA:22328"/>
        <dbReference type="ChEBI" id="CHEBI:15378"/>
        <dbReference type="ChEBI" id="CHEBI:33019"/>
        <dbReference type="ChEBI" id="CHEBI:37575"/>
        <dbReference type="ChEBI" id="CHEBI:57841"/>
        <dbReference type="ChEBI" id="CHEBI:58296"/>
        <dbReference type="EC" id="2.5.1.3"/>
    </reaction>
</comment>
<evidence type="ECO:0000256" key="8">
    <source>
        <dbReference type="ARBA" id="ARBA00047883"/>
    </source>
</evidence>
<comment type="cofactor">
    <cofactor evidence="9">
        <name>Mg(2+)</name>
        <dbReference type="ChEBI" id="CHEBI:18420"/>
    </cofactor>
    <text evidence="9">Binds 1 Mg(2+) ion per subunit.</text>
</comment>
<dbReference type="RefSeq" id="WP_380705789.1">
    <property type="nucleotide sequence ID" value="NZ_JBHSAP010000018.1"/>
</dbReference>
<keyword evidence="4 9" id="KW-0460">Magnesium</keyword>
<evidence type="ECO:0000256" key="1">
    <source>
        <dbReference type="ARBA" id="ARBA00005165"/>
    </source>
</evidence>
<evidence type="ECO:0000313" key="13">
    <source>
        <dbReference type="EMBL" id="MFC4077955.1"/>
    </source>
</evidence>
<evidence type="ECO:0000256" key="11">
    <source>
        <dbReference type="RuleBase" id="RU004253"/>
    </source>
</evidence>
<dbReference type="InterPro" id="IPR022998">
    <property type="entry name" value="ThiamineP_synth_TenI"/>
</dbReference>
<name>A0ABV8JHZ9_9BACL</name>
<gene>
    <name evidence="9 13" type="primary">thiE</name>
    <name evidence="13" type="ORF">ACFOUO_14225</name>
</gene>
<feature type="binding site" evidence="9">
    <location>
        <position position="92"/>
    </location>
    <ligand>
        <name>Mg(2+)</name>
        <dbReference type="ChEBI" id="CHEBI:18420"/>
    </ligand>
</feature>
<keyword evidence="3 9" id="KW-0479">Metal-binding</keyword>
<dbReference type="InterPro" id="IPR036206">
    <property type="entry name" value="ThiamineP_synth_sf"/>
</dbReference>
<evidence type="ECO:0000256" key="4">
    <source>
        <dbReference type="ARBA" id="ARBA00022842"/>
    </source>
</evidence>
<comment type="catalytic activity">
    <reaction evidence="8 9 10">
        <text>2-[(2R,5Z)-2-carboxy-4-methylthiazol-5(2H)-ylidene]ethyl phosphate + 4-amino-2-methyl-5-(diphosphooxymethyl)pyrimidine + 2 H(+) = thiamine phosphate + CO2 + diphosphate</text>
        <dbReference type="Rhea" id="RHEA:47844"/>
        <dbReference type="ChEBI" id="CHEBI:15378"/>
        <dbReference type="ChEBI" id="CHEBI:16526"/>
        <dbReference type="ChEBI" id="CHEBI:33019"/>
        <dbReference type="ChEBI" id="CHEBI:37575"/>
        <dbReference type="ChEBI" id="CHEBI:57841"/>
        <dbReference type="ChEBI" id="CHEBI:62899"/>
        <dbReference type="EC" id="2.5.1.3"/>
    </reaction>
</comment>
<dbReference type="EMBL" id="JBHSAP010000018">
    <property type="protein sequence ID" value="MFC4077955.1"/>
    <property type="molecule type" value="Genomic_DNA"/>
</dbReference>
<comment type="catalytic activity">
    <reaction evidence="7 9 10">
        <text>2-(2-carboxy-4-methylthiazol-5-yl)ethyl phosphate + 4-amino-2-methyl-5-(diphosphooxymethyl)pyrimidine + 2 H(+) = thiamine phosphate + CO2 + diphosphate</text>
        <dbReference type="Rhea" id="RHEA:47848"/>
        <dbReference type="ChEBI" id="CHEBI:15378"/>
        <dbReference type="ChEBI" id="CHEBI:16526"/>
        <dbReference type="ChEBI" id="CHEBI:33019"/>
        <dbReference type="ChEBI" id="CHEBI:37575"/>
        <dbReference type="ChEBI" id="CHEBI:57841"/>
        <dbReference type="ChEBI" id="CHEBI:62890"/>
        <dbReference type="EC" id="2.5.1.3"/>
    </reaction>
</comment>
<comment type="function">
    <text evidence="9">Condenses 4-methyl-5-(beta-hydroxyethyl)thiazole monophosphate (THZ-P) and 2-methyl-4-amino-5-hydroxymethyl pyrimidine pyrophosphate (HMP-PP) to form thiamine monophosphate (TMP).</text>
</comment>
<evidence type="ECO:0000256" key="3">
    <source>
        <dbReference type="ARBA" id="ARBA00022723"/>
    </source>
</evidence>
<dbReference type="InterPro" id="IPR034291">
    <property type="entry name" value="TMP_synthase"/>
</dbReference>
<evidence type="ECO:0000313" key="14">
    <source>
        <dbReference type="Proteomes" id="UP001595843"/>
    </source>
</evidence>
<keyword evidence="5 9" id="KW-0784">Thiamine biosynthesis</keyword>
<proteinExistence type="inferred from homology"/>
<feature type="binding site" evidence="9">
    <location>
        <begin position="187"/>
        <end position="188"/>
    </location>
    <ligand>
        <name>2-[(2R,5Z)-2-carboxy-4-methylthiazol-5(2H)-ylidene]ethyl phosphate</name>
        <dbReference type="ChEBI" id="CHEBI:62899"/>
    </ligand>
</feature>
<evidence type="ECO:0000256" key="2">
    <source>
        <dbReference type="ARBA" id="ARBA00022679"/>
    </source>
</evidence>
<dbReference type="SUPFAM" id="SSF51391">
    <property type="entry name" value="Thiamin phosphate synthase"/>
    <property type="match status" value="1"/>
</dbReference>
<dbReference type="NCBIfam" id="TIGR00693">
    <property type="entry name" value="thiE"/>
    <property type="match status" value="1"/>
</dbReference>
<dbReference type="EC" id="2.5.1.3" evidence="9"/>
<dbReference type="PANTHER" id="PTHR20857:SF15">
    <property type="entry name" value="THIAMINE-PHOSPHATE SYNTHASE"/>
    <property type="match status" value="1"/>
</dbReference>
<comment type="pathway">
    <text evidence="1 9 11">Cofactor biosynthesis; thiamine diphosphate biosynthesis; thiamine phosphate from 4-amino-2-methyl-5-diphosphomethylpyrimidine and 4-methyl-5-(2-phosphoethyl)-thiazole: step 1/1.</text>
</comment>
<evidence type="ECO:0000259" key="12">
    <source>
        <dbReference type="Pfam" id="PF02581"/>
    </source>
</evidence>
<feature type="binding site" evidence="9">
    <location>
        <position position="111"/>
    </location>
    <ligand>
        <name>4-amino-2-methyl-5-(diphosphooxymethyl)pyrimidine</name>
        <dbReference type="ChEBI" id="CHEBI:57841"/>
    </ligand>
</feature>
<evidence type="ECO:0000256" key="6">
    <source>
        <dbReference type="ARBA" id="ARBA00047334"/>
    </source>
</evidence>
<dbReference type="Proteomes" id="UP001595843">
    <property type="component" value="Unassembled WGS sequence"/>
</dbReference>